<evidence type="ECO:0000256" key="12">
    <source>
        <dbReference type="ARBA" id="ARBA00023146"/>
    </source>
</evidence>
<dbReference type="GO" id="GO:0009328">
    <property type="term" value="C:phenylalanine-tRNA ligase complex"/>
    <property type="evidence" value="ECO:0007669"/>
    <property type="project" value="TreeGrafter"/>
</dbReference>
<dbReference type="InterPro" id="IPR005147">
    <property type="entry name" value="tRNA_synthase_B5-dom"/>
</dbReference>
<dbReference type="Gene3D" id="3.30.930.10">
    <property type="entry name" value="Bira Bifunctional Protein, Domain 2"/>
    <property type="match status" value="1"/>
</dbReference>
<dbReference type="InterPro" id="IPR045060">
    <property type="entry name" value="Phe-tRNA-ligase_IIc_bsu"/>
</dbReference>
<dbReference type="SUPFAM" id="SSF46955">
    <property type="entry name" value="Putative DNA-binding domain"/>
    <property type="match status" value="1"/>
</dbReference>
<dbReference type="GO" id="GO:0004826">
    <property type="term" value="F:phenylalanine-tRNA ligase activity"/>
    <property type="evidence" value="ECO:0007669"/>
    <property type="project" value="UniProtKB-EC"/>
</dbReference>
<comment type="similarity">
    <text evidence="3">Belongs to the phenylalanyl-tRNA synthetase beta subunit family. Type 2 subfamily.</text>
</comment>
<evidence type="ECO:0000313" key="15">
    <source>
        <dbReference type="Proteomes" id="UP000030661"/>
    </source>
</evidence>
<keyword evidence="7" id="KW-0479">Metal-binding</keyword>
<evidence type="ECO:0000256" key="1">
    <source>
        <dbReference type="ARBA" id="ARBA00001946"/>
    </source>
</evidence>
<dbReference type="InterPro" id="IPR005146">
    <property type="entry name" value="B3/B4_tRNA-bd"/>
</dbReference>
<evidence type="ECO:0000256" key="4">
    <source>
        <dbReference type="ARBA" id="ARBA00012814"/>
    </source>
</evidence>
<keyword evidence="9" id="KW-0067">ATP-binding</keyword>
<dbReference type="GO" id="GO:0005524">
    <property type="term" value="F:ATP binding"/>
    <property type="evidence" value="ECO:0007669"/>
    <property type="project" value="UniProtKB-KW"/>
</dbReference>
<dbReference type="Gene3D" id="3.50.40.10">
    <property type="entry name" value="Phenylalanyl-trna Synthetase, Chain B, domain 3"/>
    <property type="match status" value="1"/>
</dbReference>
<dbReference type="eggNOG" id="COG0072">
    <property type="taxonomic scope" value="Bacteria"/>
</dbReference>
<dbReference type="Pfam" id="PF03484">
    <property type="entry name" value="B5"/>
    <property type="match status" value="1"/>
</dbReference>
<dbReference type="HOGENOM" id="CLU_020279_3_0_0"/>
<dbReference type="GO" id="GO:0003723">
    <property type="term" value="F:RNA binding"/>
    <property type="evidence" value="ECO:0007669"/>
    <property type="project" value="InterPro"/>
</dbReference>
<accession>A0A0S6W9H3</accession>
<evidence type="ECO:0000256" key="7">
    <source>
        <dbReference type="ARBA" id="ARBA00022723"/>
    </source>
</evidence>
<dbReference type="InterPro" id="IPR009061">
    <property type="entry name" value="DNA-bd_dom_put_sf"/>
</dbReference>
<keyword evidence="6" id="KW-0436">Ligase</keyword>
<evidence type="ECO:0000259" key="13">
    <source>
        <dbReference type="PROSITE" id="PS51483"/>
    </source>
</evidence>
<dbReference type="InterPro" id="IPR004531">
    <property type="entry name" value="Phe-tRNA-synth_IIc_bsu_arc_euk"/>
</dbReference>
<evidence type="ECO:0000256" key="5">
    <source>
        <dbReference type="ARBA" id="ARBA00022490"/>
    </source>
</evidence>
<dbReference type="GO" id="GO:0006432">
    <property type="term" value="P:phenylalanyl-tRNA aminoacylation"/>
    <property type="evidence" value="ECO:0007669"/>
    <property type="project" value="InterPro"/>
</dbReference>
<dbReference type="Proteomes" id="UP000030661">
    <property type="component" value="Unassembled WGS sequence"/>
</dbReference>
<keyword evidence="5" id="KW-0963">Cytoplasm</keyword>
<organism evidence="14">
    <name type="scientific">Vecturithrix granuli</name>
    <dbReference type="NCBI Taxonomy" id="1499967"/>
    <lineage>
        <taxon>Bacteria</taxon>
        <taxon>Candidatus Moduliflexota</taxon>
        <taxon>Candidatus Vecturitrichia</taxon>
        <taxon>Candidatus Vecturitrichales</taxon>
        <taxon>Candidatus Vecturitrichaceae</taxon>
        <taxon>Candidatus Vecturithrix</taxon>
    </lineage>
</organism>
<comment type="subcellular location">
    <subcellularLocation>
        <location evidence="2">Cytoplasm</location>
    </subcellularLocation>
</comment>
<dbReference type="SMART" id="SM00874">
    <property type="entry name" value="B5"/>
    <property type="match status" value="1"/>
</dbReference>
<keyword evidence="15" id="KW-1185">Reference proteome</keyword>
<dbReference type="CDD" id="cd00769">
    <property type="entry name" value="PheRS_beta_core"/>
    <property type="match status" value="1"/>
</dbReference>
<evidence type="ECO:0000256" key="10">
    <source>
        <dbReference type="ARBA" id="ARBA00022842"/>
    </source>
</evidence>
<dbReference type="STRING" id="1499967.U27_01672"/>
<comment type="cofactor">
    <cofactor evidence="1">
        <name>Mg(2+)</name>
        <dbReference type="ChEBI" id="CHEBI:18420"/>
    </cofactor>
</comment>
<protein>
    <recommendedName>
        <fullName evidence="4">phenylalanine--tRNA ligase</fullName>
        <ecNumber evidence="4">6.1.1.20</ecNumber>
    </recommendedName>
</protein>
<evidence type="ECO:0000256" key="11">
    <source>
        <dbReference type="ARBA" id="ARBA00022917"/>
    </source>
</evidence>
<dbReference type="EMBL" id="DF820463">
    <property type="protein sequence ID" value="GAK54841.1"/>
    <property type="molecule type" value="Genomic_DNA"/>
</dbReference>
<dbReference type="InterPro" id="IPR020825">
    <property type="entry name" value="Phe-tRNA_synthase-like_B3/B4"/>
</dbReference>
<dbReference type="GO" id="GO:0000287">
    <property type="term" value="F:magnesium ion binding"/>
    <property type="evidence" value="ECO:0007669"/>
    <property type="project" value="InterPro"/>
</dbReference>
<proteinExistence type="inferred from homology"/>
<keyword evidence="11" id="KW-0648">Protein biosynthesis</keyword>
<keyword evidence="10" id="KW-0460">Magnesium</keyword>
<evidence type="ECO:0000256" key="2">
    <source>
        <dbReference type="ARBA" id="ARBA00004496"/>
    </source>
</evidence>
<dbReference type="Pfam" id="PF17759">
    <property type="entry name" value="tRNA_synthFbeta"/>
    <property type="match status" value="1"/>
</dbReference>
<reference evidence="14" key="1">
    <citation type="journal article" date="2015" name="PeerJ">
        <title>First genomic representation of candidate bacterial phylum KSB3 points to enhanced environmental sensing as a trigger of wastewater bulking.</title>
        <authorList>
            <person name="Sekiguchi Y."/>
            <person name="Ohashi A."/>
            <person name="Parks D.H."/>
            <person name="Yamauchi T."/>
            <person name="Tyson G.W."/>
            <person name="Hugenholtz P."/>
        </authorList>
    </citation>
    <scope>NUCLEOTIDE SEQUENCE [LARGE SCALE GENOMIC DNA]</scope>
</reference>
<evidence type="ECO:0000256" key="3">
    <source>
        <dbReference type="ARBA" id="ARBA00007438"/>
    </source>
</evidence>
<evidence type="ECO:0000313" key="14">
    <source>
        <dbReference type="EMBL" id="GAK54841.1"/>
    </source>
</evidence>
<evidence type="ECO:0000256" key="6">
    <source>
        <dbReference type="ARBA" id="ARBA00022598"/>
    </source>
</evidence>
<dbReference type="Gene3D" id="3.30.56.10">
    <property type="match status" value="2"/>
</dbReference>
<dbReference type="PANTHER" id="PTHR10947">
    <property type="entry name" value="PHENYLALANYL-TRNA SYNTHETASE BETA CHAIN AND LEUCINE-RICH REPEAT-CONTAINING PROTEIN 47"/>
    <property type="match status" value="1"/>
</dbReference>
<dbReference type="NCBIfam" id="TIGR00471">
    <property type="entry name" value="pheT_arch"/>
    <property type="match status" value="1"/>
</dbReference>
<dbReference type="InterPro" id="IPR041616">
    <property type="entry name" value="PheRS_beta_core"/>
</dbReference>
<dbReference type="PANTHER" id="PTHR10947:SF0">
    <property type="entry name" value="PHENYLALANINE--TRNA LIGASE BETA SUBUNIT"/>
    <property type="match status" value="1"/>
</dbReference>
<evidence type="ECO:0000256" key="9">
    <source>
        <dbReference type="ARBA" id="ARBA00022840"/>
    </source>
</evidence>
<sequence length="561" mass="62887">MPTISVDQQDLLQLLGRNYTLAELEPLLDLVKGELKAVDDDSGELKIELKDTNRPDLWCPEGIARQLRFSFDAPDYSALFRHSKRPEKQVVVDRNVQTVRPYIGAFIAKGKAITEQGLLQMIQTQEKLCDGYGKQRELIAIGIYNADKISFPVHYNAVEPHSIRFTPLGCEDEMDLADILARHPKGVEFGGILKGQTHYPLLLDDQGDVLSFPPVINSRTSGEVHLGDDHLFIEVTGLTLDMTLHAVNILACNFSDRGFEIEPVLGVYPYDTPYGSEVVAPYPLTNAVEVDYALCNTYLGASYTVEQIVERLKNYGVSVTSQGNETFTASTYPYRQDYMHSVDVIEDLAISTGYNAFEPIMPERFTVGHLSQQTLLEDRVRDTLIGFGFEEVILNILTNKEDYCEHVDDMFADLIEISNPMTESYSVLRNSLIPSLLKVEAKSFKSLYPHKIFEVGEVVSPDQSENHGCATRSKLAALLAHAEANFSEMGSYVQHLQYLLFWEIHIRAKHFPMCIAGRSGELLANGAPVGFIGEVHPEILEKWGMKMPAVVFELDLTRLSL</sequence>
<evidence type="ECO:0000256" key="8">
    <source>
        <dbReference type="ARBA" id="ARBA00022741"/>
    </source>
</evidence>
<feature type="domain" description="B5" evidence="13">
    <location>
        <begin position="283"/>
        <end position="359"/>
    </location>
</feature>
<keyword evidence="8" id="KW-0547">Nucleotide-binding</keyword>
<dbReference type="InterPro" id="IPR045864">
    <property type="entry name" value="aa-tRNA-synth_II/BPL/LPL"/>
</dbReference>
<dbReference type="PROSITE" id="PS51483">
    <property type="entry name" value="B5"/>
    <property type="match status" value="1"/>
</dbReference>
<name>A0A0S6W9H3_VECG1</name>
<dbReference type="EC" id="6.1.1.20" evidence="4"/>
<dbReference type="SUPFAM" id="SSF55681">
    <property type="entry name" value="Class II aaRS and biotin synthetases"/>
    <property type="match status" value="1"/>
</dbReference>
<dbReference type="AlphaFoldDB" id="A0A0S6W9H3"/>
<keyword evidence="12 14" id="KW-0030">Aminoacyl-tRNA synthetase</keyword>
<dbReference type="SMART" id="SM00873">
    <property type="entry name" value="B3_4"/>
    <property type="match status" value="1"/>
</dbReference>
<gene>
    <name evidence="14" type="ORF">U27_01672</name>
</gene>